<evidence type="ECO:0000313" key="1">
    <source>
        <dbReference type="EMBL" id="NVZ07739.1"/>
    </source>
</evidence>
<protein>
    <submittedName>
        <fullName evidence="1">DUF433 domain-containing protein</fullName>
    </submittedName>
</protein>
<evidence type="ECO:0000313" key="2">
    <source>
        <dbReference type="Proteomes" id="UP000592294"/>
    </source>
</evidence>
<reference evidence="1 2" key="1">
    <citation type="submission" date="2020-06" db="EMBL/GenBank/DDBJ databases">
        <title>Whole-genome sequence of Allochromatium humboldtianum DSM 21881, type strain.</title>
        <authorList>
            <person name="Kyndt J.A."/>
            <person name="Meyer T.E."/>
        </authorList>
    </citation>
    <scope>NUCLEOTIDE SEQUENCE [LARGE SCALE GENOMIC DNA]</scope>
    <source>
        <strain evidence="1 2">DSM 21881</strain>
    </source>
</reference>
<organism evidence="1 2">
    <name type="scientific">Allochromatium humboldtianum</name>
    <dbReference type="NCBI Taxonomy" id="504901"/>
    <lineage>
        <taxon>Bacteria</taxon>
        <taxon>Pseudomonadati</taxon>
        <taxon>Pseudomonadota</taxon>
        <taxon>Gammaproteobacteria</taxon>
        <taxon>Chromatiales</taxon>
        <taxon>Chromatiaceae</taxon>
        <taxon>Allochromatium</taxon>
    </lineage>
</organism>
<dbReference type="EMBL" id="JABZEO010000001">
    <property type="protein sequence ID" value="NVZ07739.1"/>
    <property type="molecule type" value="Genomic_DNA"/>
</dbReference>
<dbReference type="AlphaFoldDB" id="A0A850QZM8"/>
<dbReference type="Proteomes" id="UP000592294">
    <property type="component" value="Unassembled WGS sequence"/>
</dbReference>
<dbReference type="InterPro" id="IPR007367">
    <property type="entry name" value="DUF433"/>
</dbReference>
<keyword evidence="2" id="KW-1185">Reference proteome</keyword>
<gene>
    <name evidence="1" type="ORF">HW932_00510</name>
</gene>
<dbReference type="SUPFAM" id="SSF46689">
    <property type="entry name" value="Homeodomain-like"/>
    <property type="match status" value="1"/>
</dbReference>
<dbReference type="Gene3D" id="1.10.10.10">
    <property type="entry name" value="Winged helix-like DNA-binding domain superfamily/Winged helix DNA-binding domain"/>
    <property type="match status" value="1"/>
</dbReference>
<accession>A0A850QZM8</accession>
<sequence length="75" mass="8555">MIDRQRITIEPGKRGGKPCIRHMRITVYDVLDFLASGLTIEQVLEEYPELERKDVLACLAFAADREHRVANLCVA</sequence>
<name>A0A850QZM8_9GAMM</name>
<comment type="caution">
    <text evidence="1">The sequence shown here is derived from an EMBL/GenBank/DDBJ whole genome shotgun (WGS) entry which is preliminary data.</text>
</comment>
<dbReference type="InterPro" id="IPR036388">
    <property type="entry name" value="WH-like_DNA-bd_sf"/>
</dbReference>
<proteinExistence type="predicted"/>
<dbReference type="InterPro" id="IPR009057">
    <property type="entry name" value="Homeodomain-like_sf"/>
</dbReference>
<dbReference type="Pfam" id="PF04255">
    <property type="entry name" value="DUF433"/>
    <property type="match status" value="1"/>
</dbReference>
<dbReference type="PANTHER" id="PTHR34849:SF5">
    <property type="entry name" value="SSL2733 PROTEIN"/>
    <property type="match status" value="1"/>
</dbReference>
<dbReference type="PANTHER" id="PTHR34849">
    <property type="entry name" value="SSL5025 PROTEIN"/>
    <property type="match status" value="1"/>
</dbReference>
<dbReference type="RefSeq" id="WP_176974546.1">
    <property type="nucleotide sequence ID" value="NZ_JABZEO010000001.1"/>
</dbReference>